<evidence type="ECO:0008006" key="3">
    <source>
        <dbReference type="Google" id="ProtNLM"/>
    </source>
</evidence>
<reference evidence="1" key="2">
    <citation type="journal article" date="2021" name="PeerJ">
        <title>Extensive microbial diversity within the chicken gut microbiome revealed by metagenomics and culture.</title>
        <authorList>
            <person name="Gilroy R."/>
            <person name="Ravi A."/>
            <person name="Getino M."/>
            <person name="Pursley I."/>
            <person name="Horton D.L."/>
            <person name="Alikhan N.F."/>
            <person name="Baker D."/>
            <person name="Gharbi K."/>
            <person name="Hall N."/>
            <person name="Watson M."/>
            <person name="Adriaenssens E.M."/>
            <person name="Foster-Nyarko E."/>
            <person name="Jarju S."/>
            <person name="Secka A."/>
            <person name="Antonio M."/>
            <person name="Oren A."/>
            <person name="Chaudhuri R.R."/>
            <person name="La Ragione R."/>
            <person name="Hildebrand F."/>
            <person name="Pallen M.J."/>
        </authorList>
    </citation>
    <scope>NUCLEOTIDE SEQUENCE</scope>
    <source>
        <strain evidence="1">2889</strain>
    </source>
</reference>
<dbReference type="EMBL" id="JADIMZ010000133">
    <property type="protein sequence ID" value="MBO8433397.1"/>
    <property type="molecule type" value="Genomic_DNA"/>
</dbReference>
<dbReference type="Proteomes" id="UP000823612">
    <property type="component" value="Unassembled WGS sequence"/>
</dbReference>
<sequence length="210" mass="23239">MEIYAEAREFMRRNGNPGQWIDGYPQEEVVRRDLADGHLFVGIGSDEVGEAHRHQGEARFERPAEGILGAGDLVSGYPASSQPRPAIPQASVLASSSAAPASNPVRPILGVFCHRPGPETNYARIEDGTWPDDKPYYVLHRIASAPGVHGFAAFAMDWCLQRHPVLRVDTHQDNRPMLHLLSKLGFVRCGIIHVENGTPRIAFQKEVFKV</sequence>
<dbReference type="Gene3D" id="3.40.630.30">
    <property type="match status" value="1"/>
</dbReference>
<gene>
    <name evidence="1" type="ORF">IAB08_08930</name>
</gene>
<evidence type="ECO:0000313" key="1">
    <source>
        <dbReference type="EMBL" id="MBO8433397.1"/>
    </source>
</evidence>
<dbReference type="AlphaFoldDB" id="A0A9D9DSK9"/>
<organism evidence="1 2">
    <name type="scientific">Candidatus Pullibacteroides excrementavium</name>
    <dbReference type="NCBI Taxonomy" id="2840905"/>
    <lineage>
        <taxon>Bacteria</taxon>
        <taxon>Pseudomonadati</taxon>
        <taxon>Bacteroidota</taxon>
        <taxon>Bacteroidia</taxon>
        <taxon>Bacteroidales</taxon>
        <taxon>Candidatus Pullibacteroides</taxon>
    </lineage>
</organism>
<comment type="caution">
    <text evidence="1">The sequence shown here is derived from an EMBL/GenBank/DDBJ whole genome shotgun (WGS) entry which is preliminary data.</text>
</comment>
<accession>A0A9D9DSK9</accession>
<reference evidence="1" key="1">
    <citation type="submission" date="2020-10" db="EMBL/GenBank/DDBJ databases">
        <authorList>
            <person name="Gilroy R."/>
        </authorList>
    </citation>
    <scope>NUCLEOTIDE SEQUENCE</scope>
    <source>
        <strain evidence="1">2889</strain>
    </source>
</reference>
<name>A0A9D9DSK9_9BACT</name>
<proteinExistence type="predicted"/>
<protein>
    <recommendedName>
        <fullName evidence="3">N-acetyltransferase domain-containing protein</fullName>
    </recommendedName>
</protein>
<dbReference type="InterPro" id="IPR016181">
    <property type="entry name" value="Acyl_CoA_acyltransferase"/>
</dbReference>
<evidence type="ECO:0000313" key="2">
    <source>
        <dbReference type="Proteomes" id="UP000823612"/>
    </source>
</evidence>
<dbReference type="SUPFAM" id="SSF55729">
    <property type="entry name" value="Acyl-CoA N-acyltransferases (Nat)"/>
    <property type="match status" value="1"/>
</dbReference>